<dbReference type="SUPFAM" id="SSF54593">
    <property type="entry name" value="Glyoxalase/Bleomycin resistance protein/Dihydroxybiphenyl dioxygenase"/>
    <property type="match status" value="1"/>
</dbReference>
<dbReference type="InterPro" id="IPR037523">
    <property type="entry name" value="VOC_core"/>
</dbReference>
<dbReference type="InterPro" id="IPR029068">
    <property type="entry name" value="Glyas_Bleomycin-R_OHBP_Dase"/>
</dbReference>
<dbReference type="RefSeq" id="WP_133700113.1">
    <property type="nucleotide sequence ID" value="NZ_SNXS01000002.1"/>
</dbReference>
<keyword evidence="2" id="KW-0223">Dioxygenase</keyword>
<dbReference type="Gene3D" id="3.10.180.10">
    <property type="entry name" value="2,3-Dihydroxybiphenyl 1,2-Dioxygenase, domain 1"/>
    <property type="match status" value="1"/>
</dbReference>
<organism evidence="2 3">
    <name type="scientific">Roseateles toxinivorans</name>
    <dbReference type="NCBI Taxonomy" id="270368"/>
    <lineage>
        <taxon>Bacteria</taxon>
        <taxon>Pseudomonadati</taxon>
        <taxon>Pseudomonadota</taxon>
        <taxon>Betaproteobacteria</taxon>
        <taxon>Burkholderiales</taxon>
        <taxon>Sphaerotilaceae</taxon>
        <taxon>Roseateles</taxon>
    </lineage>
</organism>
<evidence type="ECO:0000313" key="3">
    <source>
        <dbReference type="Proteomes" id="UP000295361"/>
    </source>
</evidence>
<evidence type="ECO:0000313" key="2">
    <source>
        <dbReference type="EMBL" id="TDP72661.1"/>
    </source>
</evidence>
<dbReference type="PROSITE" id="PS51819">
    <property type="entry name" value="VOC"/>
    <property type="match status" value="1"/>
</dbReference>
<dbReference type="OrthoDB" id="674527at2"/>
<keyword evidence="2" id="KW-0560">Oxidoreductase</keyword>
<protein>
    <submittedName>
        <fullName evidence="2">Glyoxalase/bleomycin resistance protein/dioxygenase superfamily protein</fullName>
    </submittedName>
</protein>
<dbReference type="Pfam" id="PF00903">
    <property type="entry name" value="Glyoxalase"/>
    <property type="match status" value="1"/>
</dbReference>
<dbReference type="AlphaFoldDB" id="A0A4R6QS82"/>
<keyword evidence="3" id="KW-1185">Reference proteome</keyword>
<dbReference type="InterPro" id="IPR004360">
    <property type="entry name" value="Glyas_Fos-R_dOase_dom"/>
</dbReference>
<proteinExistence type="predicted"/>
<feature type="domain" description="VOC" evidence="1">
    <location>
        <begin position="7"/>
        <end position="120"/>
    </location>
</feature>
<comment type="caution">
    <text evidence="2">The sequence shown here is derived from an EMBL/GenBank/DDBJ whole genome shotgun (WGS) entry which is preliminary data.</text>
</comment>
<reference evidence="2 3" key="1">
    <citation type="submission" date="2019-03" db="EMBL/GenBank/DDBJ databases">
        <title>Genomic Encyclopedia of Type Strains, Phase IV (KMG-IV): sequencing the most valuable type-strain genomes for metagenomic binning, comparative biology and taxonomic classification.</title>
        <authorList>
            <person name="Goeker M."/>
        </authorList>
    </citation>
    <scope>NUCLEOTIDE SEQUENCE [LARGE SCALE GENOMIC DNA]</scope>
    <source>
        <strain evidence="2 3">DSM 16998</strain>
    </source>
</reference>
<dbReference type="GO" id="GO:0051213">
    <property type="term" value="F:dioxygenase activity"/>
    <property type="evidence" value="ECO:0007669"/>
    <property type="project" value="UniProtKB-KW"/>
</dbReference>
<dbReference type="InParanoid" id="A0A4R6QS82"/>
<dbReference type="CDD" id="cd08356">
    <property type="entry name" value="VOC_CChe_VCA0619_like"/>
    <property type="match status" value="1"/>
</dbReference>
<evidence type="ECO:0000259" key="1">
    <source>
        <dbReference type="PROSITE" id="PS51819"/>
    </source>
</evidence>
<dbReference type="Proteomes" id="UP000295361">
    <property type="component" value="Unassembled WGS sequence"/>
</dbReference>
<dbReference type="EMBL" id="SNXS01000002">
    <property type="protein sequence ID" value="TDP72661.1"/>
    <property type="molecule type" value="Genomic_DNA"/>
</dbReference>
<sequence length="125" mass="14312">MPTADLSVVEVKAFVPAKDFERSMAFYQALGFTRASVDDGIAYFHHGHASFLLQDFYVREHADNFLMHLLVEDVEAWHAMAKAVARQFEVRIGEPEDQPWAMRDFVLFDPSGVLWRIGQNLPKAE</sequence>
<name>A0A4R6QS82_9BURK</name>
<accession>A0A4R6QS82</accession>
<gene>
    <name evidence="2" type="ORF">DES47_102406</name>
</gene>